<feature type="compositionally biased region" description="Low complexity" evidence="1">
    <location>
        <begin position="33"/>
        <end position="44"/>
    </location>
</feature>
<dbReference type="EMBL" id="CAJFDI010000004">
    <property type="protein sequence ID" value="CAD5225054.1"/>
    <property type="molecule type" value="Genomic_DNA"/>
</dbReference>
<feature type="region of interest" description="Disordered" evidence="1">
    <location>
        <begin position="29"/>
        <end position="53"/>
    </location>
</feature>
<dbReference type="AlphaFoldDB" id="A0A7I8XDA5"/>
<accession>A0A7I8XDA5</accession>
<dbReference type="Proteomes" id="UP000582659">
    <property type="component" value="Unassembled WGS sequence"/>
</dbReference>
<proteinExistence type="predicted"/>
<feature type="chain" id="PRO_5036204504" evidence="2">
    <location>
        <begin position="21"/>
        <end position="394"/>
    </location>
</feature>
<evidence type="ECO:0000313" key="3">
    <source>
        <dbReference type="EMBL" id="CAD5225054.1"/>
    </source>
</evidence>
<organism evidence="3 4">
    <name type="scientific">Bursaphelenchus xylophilus</name>
    <name type="common">Pinewood nematode worm</name>
    <name type="synonym">Aphelenchoides xylophilus</name>
    <dbReference type="NCBI Taxonomy" id="6326"/>
    <lineage>
        <taxon>Eukaryota</taxon>
        <taxon>Metazoa</taxon>
        <taxon>Ecdysozoa</taxon>
        <taxon>Nematoda</taxon>
        <taxon>Chromadorea</taxon>
        <taxon>Rhabditida</taxon>
        <taxon>Tylenchina</taxon>
        <taxon>Tylenchomorpha</taxon>
        <taxon>Aphelenchoidea</taxon>
        <taxon>Aphelenchoididae</taxon>
        <taxon>Bursaphelenchus</taxon>
    </lineage>
</organism>
<protein>
    <submittedName>
        <fullName evidence="3">(pine wood nematode) hypothetical protein</fullName>
    </submittedName>
</protein>
<keyword evidence="4" id="KW-1185">Reference proteome</keyword>
<dbReference type="EMBL" id="CAJFCV020000004">
    <property type="protein sequence ID" value="CAG9114060.1"/>
    <property type="molecule type" value="Genomic_DNA"/>
</dbReference>
<name>A0A7I8XDA5_BURXY</name>
<reference evidence="3" key="1">
    <citation type="submission" date="2020-09" db="EMBL/GenBank/DDBJ databases">
        <authorList>
            <person name="Kikuchi T."/>
        </authorList>
    </citation>
    <scope>NUCLEOTIDE SEQUENCE</scope>
    <source>
        <strain evidence="3">Ka4C1</strain>
    </source>
</reference>
<comment type="caution">
    <text evidence="3">The sequence shown here is derived from an EMBL/GenBank/DDBJ whole genome shotgun (WGS) entry which is preliminary data.</text>
</comment>
<gene>
    <name evidence="3" type="ORF">BXYJ_LOCUS8352</name>
</gene>
<feature type="compositionally biased region" description="Basic and acidic residues" evidence="1">
    <location>
        <begin position="216"/>
        <end position="228"/>
    </location>
</feature>
<sequence length="394" mass="44557">MLKILLTFFVAFAVFDEVNAKLFIIRPRPPSSPSCGSPSCPVSRKPTPIPTAPIYRPRVQPSYVPIPAYDAQGRDGRYRSRVQPSYVPIPAYDPTGRGGGYRPTLPPSYVPIYDYERDDAKGRNSGYRPKVPPSYVPIYDYDRGDATGRSGGYRPRVQPSYVPIPAYDATSRNARYRPRARPSYIPNYDKDHDDAQGRDDRYRPRVPPSYLPIYSFDHDDATDRDDGYVGKPQKSGSEYYRSSLRSKRVWKCAEFDVPQSYINLQFPFSNMLVKTMVSLAALALLAFSVPLPREEVPICPSGSQPMLRPDGEPRKCLPHQSHLCLNALDDGADPNSVCCWHNKVDYFCCTNVAEAHCPAYSNVTVVIHNSFPQNSFPIKTFHFRKGIENDLRLQ</sequence>
<feature type="compositionally biased region" description="Basic and acidic residues" evidence="1">
    <location>
        <begin position="188"/>
        <end position="203"/>
    </location>
</feature>
<evidence type="ECO:0000313" key="4">
    <source>
        <dbReference type="Proteomes" id="UP000659654"/>
    </source>
</evidence>
<feature type="signal peptide" evidence="2">
    <location>
        <begin position="1"/>
        <end position="20"/>
    </location>
</feature>
<keyword evidence="2" id="KW-0732">Signal</keyword>
<evidence type="ECO:0000256" key="1">
    <source>
        <dbReference type="SAM" id="MobiDB-lite"/>
    </source>
</evidence>
<dbReference type="Proteomes" id="UP000659654">
    <property type="component" value="Unassembled WGS sequence"/>
</dbReference>
<evidence type="ECO:0000256" key="2">
    <source>
        <dbReference type="SAM" id="SignalP"/>
    </source>
</evidence>
<feature type="region of interest" description="Disordered" evidence="1">
    <location>
        <begin position="172"/>
        <end position="237"/>
    </location>
</feature>
<dbReference type="OrthoDB" id="5821886at2759"/>